<organism evidence="1 2">
    <name type="scientific">Candidatus Roizmanbacteria bacterium RIFCSPHIGHO2_02_FULL_38_11</name>
    <dbReference type="NCBI Taxonomy" id="1802039"/>
    <lineage>
        <taxon>Bacteria</taxon>
        <taxon>Candidatus Roizmaniibacteriota</taxon>
    </lineage>
</organism>
<evidence type="ECO:0000313" key="2">
    <source>
        <dbReference type="Proteomes" id="UP000177913"/>
    </source>
</evidence>
<dbReference type="Proteomes" id="UP000177913">
    <property type="component" value="Unassembled WGS sequence"/>
</dbReference>
<proteinExistence type="predicted"/>
<dbReference type="Gene3D" id="3.10.450.530">
    <property type="entry name" value="Ribonuclease toxin, BrnT, of type II toxin-antitoxin system"/>
    <property type="match status" value="1"/>
</dbReference>
<sequence>MAINQINLSKVEGFEWDEGNVEKNWEKHKVFFKEAEEVFFNEPFDIRADEKHSEIEDRFVILGVTDGGRMLSVVFTLRKNKIRVISARVQDRKERKIYEKIKTNT</sequence>
<comment type="caution">
    <text evidence="1">The sequence shown here is derived from an EMBL/GenBank/DDBJ whole genome shotgun (WGS) entry which is preliminary data.</text>
</comment>
<dbReference type="InterPro" id="IPR038573">
    <property type="entry name" value="BrnT_sf"/>
</dbReference>
<protein>
    <recommendedName>
        <fullName evidence="3">Toxin</fullName>
    </recommendedName>
</protein>
<reference evidence="1 2" key="1">
    <citation type="journal article" date="2016" name="Nat. Commun.">
        <title>Thousands of microbial genomes shed light on interconnected biogeochemical processes in an aquifer system.</title>
        <authorList>
            <person name="Anantharaman K."/>
            <person name="Brown C.T."/>
            <person name="Hug L.A."/>
            <person name="Sharon I."/>
            <person name="Castelle C.J."/>
            <person name="Probst A.J."/>
            <person name="Thomas B.C."/>
            <person name="Singh A."/>
            <person name="Wilkins M.J."/>
            <person name="Karaoz U."/>
            <person name="Brodie E.L."/>
            <person name="Williams K.H."/>
            <person name="Hubbard S.S."/>
            <person name="Banfield J.F."/>
        </authorList>
    </citation>
    <scope>NUCLEOTIDE SEQUENCE [LARGE SCALE GENOMIC DNA]</scope>
</reference>
<accession>A0A1F7H0Q3</accession>
<dbReference type="Pfam" id="PF04365">
    <property type="entry name" value="BrnT_toxin"/>
    <property type="match status" value="1"/>
</dbReference>
<evidence type="ECO:0000313" key="1">
    <source>
        <dbReference type="EMBL" id="OGK24967.1"/>
    </source>
</evidence>
<dbReference type="EMBL" id="MFZO01000021">
    <property type="protein sequence ID" value="OGK24967.1"/>
    <property type="molecule type" value="Genomic_DNA"/>
</dbReference>
<gene>
    <name evidence="1" type="ORF">A3C25_02750</name>
</gene>
<name>A0A1F7H0Q3_9BACT</name>
<dbReference type="InterPro" id="IPR007460">
    <property type="entry name" value="BrnT_toxin"/>
</dbReference>
<evidence type="ECO:0008006" key="3">
    <source>
        <dbReference type="Google" id="ProtNLM"/>
    </source>
</evidence>
<dbReference type="AlphaFoldDB" id="A0A1F7H0Q3"/>